<keyword evidence="5" id="KW-0863">Zinc-finger</keyword>
<dbReference type="GO" id="GO:0008270">
    <property type="term" value="F:zinc ion binding"/>
    <property type="evidence" value="ECO:0007669"/>
    <property type="project" value="UniProtKB-KW"/>
</dbReference>
<proteinExistence type="predicted"/>
<keyword evidence="2" id="KW-0479">Metal-binding</keyword>
<feature type="region of interest" description="Disordered" evidence="6">
    <location>
        <begin position="20"/>
        <end position="41"/>
    </location>
</feature>
<dbReference type="EMBL" id="BPLQ01000493">
    <property type="protein sequence ID" value="GIX72104.1"/>
    <property type="molecule type" value="Genomic_DNA"/>
</dbReference>
<dbReference type="PANTHER" id="PTHR45891:SF3">
    <property type="entry name" value="ZINC FINGER PROTEIN 2"/>
    <property type="match status" value="1"/>
</dbReference>
<evidence type="ECO:0000256" key="6">
    <source>
        <dbReference type="SAM" id="MobiDB-lite"/>
    </source>
</evidence>
<dbReference type="GO" id="GO:0005634">
    <property type="term" value="C:nucleus"/>
    <property type="evidence" value="ECO:0007669"/>
    <property type="project" value="UniProtKB-SubCell"/>
</dbReference>
<reference evidence="8 9" key="1">
    <citation type="submission" date="2021-06" db="EMBL/GenBank/DDBJ databases">
        <title>Caerostris darwini draft genome.</title>
        <authorList>
            <person name="Kono N."/>
            <person name="Arakawa K."/>
        </authorList>
    </citation>
    <scope>NUCLEOTIDE SEQUENCE [LARGE SCALE GENOMIC DNA]</scope>
</reference>
<dbReference type="PROSITE" id="PS50157">
    <property type="entry name" value="ZINC_FINGER_C2H2_2"/>
    <property type="match status" value="1"/>
</dbReference>
<dbReference type="GO" id="GO:0000978">
    <property type="term" value="F:RNA polymerase II cis-regulatory region sequence-specific DNA binding"/>
    <property type="evidence" value="ECO:0007669"/>
    <property type="project" value="TreeGrafter"/>
</dbReference>
<comment type="caution">
    <text evidence="8">The sequence shown here is derived from an EMBL/GenBank/DDBJ whole genome shotgun (WGS) entry which is preliminary data.</text>
</comment>
<keyword evidence="9" id="KW-1185">Reference proteome</keyword>
<name>A0AAV4MMU8_9ARAC</name>
<feature type="region of interest" description="Disordered" evidence="6">
    <location>
        <begin position="1473"/>
        <end position="1501"/>
    </location>
</feature>
<dbReference type="GO" id="GO:0000981">
    <property type="term" value="F:DNA-binding transcription factor activity, RNA polymerase II-specific"/>
    <property type="evidence" value="ECO:0007669"/>
    <property type="project" value="TreeGrafter"/>
</dbReference>
<feature type="compositionally biased region" description="Polar residues" evidence="6">
    <location>
        <begin position="1476"/>
        <end position="1497"/>
    </location>
</feature>
<keyword evidence="4" id="KW-0862">Zinc</keyword>
<dbReference type="InterPro" id="IPR013087">
    <property type="entry name" value="Znf_C2H2_type"/>
</dbReference>
<gene>
    <name evidence="8" type="primary">ZFHX4_1</name>
    <name evidence="8" type="ORF">CDAR_416641</name>
</gene>
<protein>
    <submittedName>
        <fullName evidence="8">Zinc finger homeobox protein 4</fullName>
    </submittedName>
</protein>
<evidence type="ECO:0000313" key="9">
    <source>
        <dbReference type="Proteomes" id="UP001054837"/>
    </source>
</evidence>
<dbReference type="Proteomes" id="UP001054837">
    <property type="component" value="Unassembled WGS sequence"/>
</dbReference>
<feature type="compositionally biased region" description="Polar residues" evidence="6">
    <location>
        <begin position="1056"/>
        <end position="1069"/>
    </location>
</feature>
<keyword evidence="8" id="KW-0238">DNA-binding</keyword>
<dbReference type="InterPro" id="IPR051968">
    <property type="entry name" value="ZnFinger_Homeobox_TR"/>
</dbReference>
<keyword evidence="3" id="KW-0677">Repeat</keyword>
<dbReference type="PROSITE" id="PS00028">
    <property type="entry name" value="ZINC_FINGER_C2H2_1"/>
    <property type="match status" value="1"/>
</dbReference>
<evidence type="ECO:0000256" key="4">
    <source>
        <dbReference type="ARBA" id="ARBA00022833"/>
    </source>
</evidence>
<keyword evidence="8" id="KW-0371">Homeobox</keyword>
<organism evidence="8 9">
    <name type="scientific">Caerostris darwini</name>
    <dbReference type="NCBI Taxonomy" id="1538125"/>
    <lineage>
        <taxon>Eukaryota</taxon>
        <taxon>Metazoa</taxon>
        <taxon>Ecdysozoa</taxon>
        <taxon>Arthropoda</taxon>
        <taxon>Chelicerata</taxon>
        <taxon>Arachnida</taxon>
        <taxon>Araneae</taxon>
        <taxon>Araneomorphae</taxon>
        <taxon>Entelegynae</taxon>
        <taxon>Araneoidea</taxon>
        <taxon>Araneidae</taxon>
        <taxon>Caerostris</taxon>
    </lineage>
</organism>
<dbReference type="SMART" id="SM00355">
    <property type="entry name" value="ZnF_C2H2"/>
    <property type="match status" value="6"/>
</dbReference>
<feature type="region of interest" description="Disordered" evidence="6">
    <location>
        <begin position="1348"/>
        <end position="1380"/>
    </location>
</feature>
<dbReference type="PANTHER" id="PTHR45891">
    <property type="entry name" value="ZINC FINGER HOMEOBOX PROTEIN"/>
    <property type="match status" value="1"/>
</dbReference>
<sequence length="1546" mass="175934">MKIVIKRFRTEDQQWVCEVKEQQGEAEDASKSDTNTIKKPENFEKPVEESIDIFSERSKTNFSMDNQTFRGKKIYDLLLPNSESMNLNYPHISQRDIENSYSSQNGRQMRKRKEDHLMSLDHNFIQSSGISSSITNPNVATNTRQLQTGPALPFSNFCQPNINDGNLNIMDLSKKKLQRNPQHFHQINDDTILNTHTYCSKGEIRNHFGPESSSLDGINYDKSGNTLTSLTGEESMYGNRMESINRQLQMNFQPSYDFEHNKLPNISARKRQKLATPQTRFQCELCDFSSESVTILNGHRIHCIRLKNLKESQKSEPKMVNFQPIINVPSMQPMLVPCRENNFQNQPDINHDSYFNNYNAQLCYNQMLQQRMHARKNEVPVVQYHTRNPLAVNPLEVLNKNAKPGIETQKSKDSFKDNFCLHIWPEHHSNVMRPFHDPNYPGQNNGRHKHCNSLFLPENFTTVSPIDNSNEITLQCKDSPLTSHSIGASSHVNSSSSFHGSSLLNSSNISAKATATDGHHKHFPSHTVEDSYATTAFNDAASYASFHGSRRLNLGNSSIKATVADGHNKHLSSHTVEDSRPTEAFSDAHIQNSQVNNYFKNIYQPVLSTYIGYGNAYRKPCPSKPKIRIYECRICRFSADSIYKLYTHIEKNRKRQPSLLISELNGISCCLLCCYETKCHTEMQQHLLDVMHLLRVEYYNHVLEGSSASKSRFKNFLSFRPVLLRCKACEYYTESVQTLEIHARDPSHIYNVRFREFFANFDDVEYYFCLCCKLKLRTKYKVISHSSSVKHKAMMVKYFPEINAFDDLSKIYFVRTAGSEASNRPYNKVTEISGEYTGASDINTKSNTKCTQIENKEDNTIREEFVPSCERLASNQMRDGESLFLFQNPISFLPIEKVYSCNICLEDFEKVHLLHEHLNKIHEIPQTESERYITIYQVQSKPGKPKLLMPASDAKEVSLAERQEACSTELASYSKGEQKTATECPIKVTEARVQDAKSSTKFIDADISPLNDGQQINDEHQKEIIDAGRPSPNDGCQMRANSPMYERISSPDDVGQTRTNSPVYEQISSPDDGRQMSAKCFMNEEVSSPKDERQMSANSPMYERISSPDDVGQIRTNSPVYERISSPDDRRQMSANSFMDERISSPKNGRQMSAKSFMDEGISSSNDGRQMNAHCFMNEEISSPKDGRQMSGKCFMNEEISSPRDGRQMSAKSFMNEGISSPNNGRQMSAKYETIDAGIQSLNYRQQMYDKHVIETMNARLLPRMLSQISAMSFMKTMDTDISSPNDGQQMDNKNLIETKRLLLPNKRGQTALNSKKSMLPRMQQKCTDINPVSEKGQIIEKGSLIDANPTSRTSKGQPVGEELMSATVTNRRQRKRKSKRERLFMSTIKTNSTLSRGDDNVELVRSPIDGIASQEDEVASGLSLDESSIKEASLITNEGGVMYPYFQAGSSEEKLTHVVESNNSMFNDYCEKSSKQSMEMTDNDYNNQSEGKPQQDNLKDSNYIKPLTIKIAEVLSPKSAHRIYTIDTSEESSDCLIIDLDENSC</sequence>
<evidence type="ECO:0000313" key="8">
    <source>
        <dbReference type="EMBL" id="GIX72104.1"/>
    </source>
</evidence>
<evidence type="ECO:0000256" key="3">
    <source>
        <dbReference type="ARBA" id="ARBA00022737"/>
    </source>
</evidence>
<evidence type="ECO:0000256" key="5">
    <source>
        <dbReference type="PROSITE-ProRule" id="PRU00042"/>
    </source>
</evidence>
<feature type="region of interest" description="Disordered" evidence="6">
    <location>
        <begin position="1047"/>
        <end position="1075"/>
    </location>
</feature>
<accession>A0AAV4MMU8</accession>
<evidence type="ECO:0000256" key="1">
    <source>
        <dbReference type="ARBA" id="ARBA00004123"/>
    </source>
</evidence>
<evidence type="ECO:0000256" key="2">
    <source>
        <dbReference type="ARBA" id="ARBA00022723"/>
    </source>
</evidence>
<evidence type="ECO:0000259" key="7">
    <source>
        <dbReference type="PROSITE" id="PS50157"/>
    </source>
</evidence>
<comment type="subcellular location">
    <subcellularLocation>
        <location evidence="1">Nucleus</location>
    </subcellularLocation>
</comment>
<feature type="domain" description="C2H2-type" evidence="7">
    <location>
        <begin position="899"/>
        <end position="927"/>
    </location>
</feature>